<accession>K9ZAI0</accession>
<dbReference type="PATRIC" id="fig|272123.3.peg.650"/>
<reference evidence="2" key="1">
    <citation type="journal article" date="2013" name="Proc. Natl. Acad. Sci. U.S.A.">
        <title>Improving the coverage of the cyanobacterial phylum using diversity-driven genome sequencing.</title>
        <authorList>
            <person name="Shih P.M."/>
            <person name="Wu D."/>
            <person name="Latifi A."/>
            <person name="Axen S.D."/>
            <person name="Fewer D.P."/>
            <person name="Talla E."/>
            <person name="Calteau A."/>
            <person name="Cai F."/>
            <person name="Tandeau de Marsac N."/>
            <person name="Rippka R."/>
            <person name="Herdman M."/>
            <person name="Sivonen K."/>
            <person name="Coursin T."/>
            <person name="Laurent T."/>
            <person name="Goodwin L."/>
            <person name="Nolan M."/>
            <person name="Davenport K.W."/>
            <person name="Han C.S."/>
            <person name="Rubin E.M."/>
            <person name="Eisen J.A."/>
            <person name="Woyke T."/>
            <person name="Gugger M."/>
            <person name="Kerfeld C.A."/>
        </authorList>
    </citation>
    <scope>NUCLEOTIDE SEQUENCE [LARGE SCALE GENOMIC DNA]</scope>
    <source>
        <strain evidence="2">ATCC 27899 / PCC 7122</strain>
    </source>
</reference>
<keyword evidence="2" id="KW-1185">Reference proteome</keyword>
<dbReference type="RefSeq" id="WP_015212841.1">
    <property type="nucleotide sequence ID" value="NC_019771.1"/>
</dbReference>
<dbReference type="KEGG" id="acy:Anacy_0595"/>
<evidence type="ECO:0000313" key="1">
    <source>
        <dbReference type="EMBL" id="AFZ56188.1"/>
    </source>
</evidence>
<name>K9ZAI0_ANACC</name>
<sequence length="157" mass="17728">MTDSSVLIMKMRQQILSLSLTLYLAASQNNDTEEEIKIPPLIISIAKRGLALHEEFGGGRNIAVAKGLTGQRPLTLEDLNKIVDFFETHDPDYNDPGWSSARNPSGAWIRWCLMGGNGSWAREMKEEIEKDKNPHRFRFVVPLEQPIPKTHQPSQGF</sequence>
<dbReference type="AlphaFoldDB" id="K9ZAI0"/>
<dbReference type="Proteomes" id="UP000010474">
    <property type="component" value="Chromosome"/>
</dbReference>
<organism evidence="1 2">
    <name type="scientific">Anabaena cylindrica (strain ATCC 27899 / PCC 7122)</name>
    <dbReference type="NCBI Taxonomy" id="272123"/>
    <lineage>
        <taxon>Bacteria</taxon>
        <taxon>Bacillati</taxon>
        <taxon>Cyanobacteriota</taxon>
        <taxon>Cyanophyceae</taxon>
        <taxon>Nostocales</taxon>
        <taxon>Nostocaceae</taxon>
        <taxon>Anabaena</taxon>
    </lineage>
</organism>
<dbReference type="HOGENOM" id="CLU_1674278_0_0_3"/>
<protein>
    <submittedName>
        <fullName evidence="1">Uncharacterized protein</fullName>
    </submittedName>
</protein>
<proteinExistence type="predicted"/>
<dbReference type="EMBL" id="CP003659">
    <property type="protein sequence ID" value="AFZ56188.1"/>
    <property type="molecule type" value="Genomic_DNA"/>
</dbReference>
<gene>
    <name evidence="1" type="ordered locus">Anacy_0595</name>
</gene>
<dbReference type="STRING" id="272123.Anacy_0595"/>
<evidence type="ECO:0000313" key="2">
    <source>
        <dbReference type="Proteomes" id="UP000010474"/>
    </source>
</evidence>